<reference evidence="3" key="2">
    <citation type="submission" date="2021-04" db="EMBL/GenBank/DDBJ databases">
        <authorList>
            <person name="Gilroy R."/>
        </authorList>
    </citation>
    <scope>NUCLEOTIDE SEQUENCE</scope>
    <source>
        <strain evidence="3">5933</strain>
    </source>
</reference>
<evidence type="ECO:0000313" key="3">
    <source>
        <dbReference type="EMBL" id="HJC71504.1"/>
    </source>
</evidence>
<feature type="transmembrane region" description="Helical" evidence="1">
    <location>
        <begin position="20"/>
        <end position="37"/>
    </location>
</feature>
<feature type="transmembrane region" description="Helical" evidence="1">
    <location>
        <begin position="43"/>
        <end position="60"/>
    </location>
</feature>
<accession>A0A9D2Q266</accession>
<dbReference type="PROSITE" id="PS50965">
    <property type="entry name" value="NERD"/>
    <property type="match status" value="1"/>
</dbReference>
<proteinExistence type="predicted"/>
<comment type="caution">
    <text evidence="3">The sequence shown here is derived from an EMBL/GenBank/DDBJ whole genome shotgun (WGS) entry which is preliminary data.</text>
</comment>
<protein>
    <submittedName>
        <fullName evidence="3">NERD domain-containing protein</fullName>
    </submittedName>
</protein>
<dbReference type="Pfam" id="PF08378">
    <property type="entry name" value="NERD"/>
    <property type="match status" value="1"/>
</dbReference>
<feature type="domain" description="NERD" evidence="2">
    <location>
        <begin position="69"/>
        <end position="189"/>
    </location>
</feature>
<gene>
    <name evidence="3" type="ORF">H9698_01755</name>
</gene>
<keyword evidence="1" id="KW-0472">Membrane</keyword>
<dbReference type="EMBL" id="DWWA01000009">
    <property type="protein sequence ID" value="HJC71504.1"/>
    <property type="molecule type" value="Genomic_DNA"/>
</dbReference>
<name>A0A9D2Q266_9FIRM</name>
<sequence length="238" mass="26077">MARIYKSNNPNRGRCRLARAGEAACVLGALAVVVCAVVYQREYFLMLCFFCAAVFGGWRFQKRAAILQSGLAGEKAATKALARLPHEYTVVCNVFLAKGERRAEVDAMVVGPSGIFAVEVKNHAGSIVGDTEQKNWNQTRAVRGGAPIHKKMKNPVLQNRRQTDLMRDMLRARGCGCPVIGCVYFANPHARVHVNGPGVFTDADTLCRSIRKIPVKLSRQEMAQALSILTGGRIEDAF</sequence>
<organism evidence="3 4">
    <name type="scientific">Candidatus Ruthenibacterium merdavium</name>
    <dbReference type="NCBI Taxonomy" id="2838752"/>
    <lineage>
        <taxon>Bacteria</taxon>
        <taxon>Bacillati</taxon>
        <taxon>Bacillota</taxon>
        <taxon>Clostridia</taxon>
        <taxon>Eubacteriales</taxon>
        <taxon>Oscillospiraceae</taxon>
        <taxon>Ruthenibacterium</taxon>
    </lineage>
</organism>
<keyword evidence="1" id="KW-0812">Transmembrane</keyword>
<dbReference type="Proteomes" id="UP000823918">
    <property type="component" value="Unassembled WGS sequence"/>
</dbReference>
<evidence type="ECO:0000259" key="2">
    <source>
        <dbReference type="PROSITE" id="PS50965"/>
    </source>
</evidence>
<evidence type="ECO:0000313" key="4">
    <source>
        <dbReference type="Proteomes" id="UP000823918"/>
    </source>
</evidence>
<dbReference type="InterPro" id="IPR011528">
    <property type="entry name" value="NERD"/>
</dbReference>
<reference evidence="3" key="1">
    <citation type="journal article" date="2021" name="PeerJ">
        <title>Extensive microbial diversity within the chicken gut microbiome revealed by metagenomics and culture.</title>
        <authorList>
            <person name="Gilroy R."/>
            <person name="Ravi A."/>
            <person name="Getino M."/>
            <person name="Pursley I."/>
            <person name="Horton D.L."/>
            <person name="Alikhan N.F."/>
            <person name="Baker D."/>
            <person name="Gharbi K."/>
            <person name="Hall N."/>
            <person name="Watson M."/>
            <person name="Adriaenssens E.M."/>
            <person name="Foster-Nyarko E."/>
            <person name="Jarju S."/>
            <person name="Secka A."/>
            <person name="Antonio M."/>
            <person name="Oren A."/>
            <person name="Chaudhuri R.R."/>
            <person name="La Ragione R."/>
            <person name="Hildebrand F."/>
            <person name="Pallen M.J."/>
        </authorList>
    </citation>
    <scope>NUCLEOTIDE SEQUENCE</scope>
    <source>
        <strain evidence="3">5933</strain>
    </source>
</reference>
<evidence type="ECO:0000256" key="1">
    <source>
        <dbReference type="SAM" id="Phobius"/>
    </source>
</evidence>
<dbReference type="AlphaFoldDB" id="A0A9D2Q266"/>
<keyword evidence="1" id="KW-1133">Transmembrane helix</keyword>